<accession>A0A848IYD3</accession>
<dbReference type="Gene3D" id="2.60.40.2340">
    <property type="match status" value="1"/>
</dbReference>
<evidence type="ECO:0000313" key="2">
    <source>
        <dbReference type="EMBL" id="NMM48331.1"/>
    </source>
</evidence>
<gene>
    <name evidence="2" type="ORF">HH304_07965</name>
</gene>
<evidence type="ECO:0000313" key="3">
    <source>
        <dbReference type="Proteomes" id="UP000559010"/>
    </source>
</evidence>
<evidence type="ECO:0000259" key="1">
    <source>
        <dbReference type="Pfam" id="PF13201"/>
    </source>
</evidence>
<sequence length="356" mass="38847">MKKLYYVLISLIVFSCVDEDFFGLSDQGNIKNLVVRNQAKNAVINRNDKTVEVEIPGGVDLTEVEIQTLQISSFASSNKNPGDVLNLTDSDQIIITAEDGTVSTWTITAFVASSTPQLENGDLNSWYQTASEYYEPGESAANTIWGTGNKGTMILNKLATIQEDLGNNNLAAKMITLDNGLLGSTFGAPIAAGSIFTGVFNSDKIDPSDPEAAIEFGTPFIGRPVKLKFKYKYEPGSENKDKNGNLLPYSDMLDIYALLEVRSNGKTERLATAWFRSGDLIESLVDKEVLFTYGELDNSFPDYMKPTDHGYVSMDSVEFVLPTHITFVASSSFGGAEFAGAIGSTLIIDDVEMVYE</sequence>
<dbReference type="EMBL" id="JABBNU010000004">
    <property type="protein sequence ID" value="NMM48331.1"/>
    <property type="molecule type" value="Genomic_DNA"/>
</dbReference>
<feature type="domain" description="Putative carbohydrate metabolism" evidence="1">
    <location>
        <begin position="127"/>
        <end position="353"/>
    </location>
</feature>
<dbReference type="Gene3D" id="2.60.120.890">
    <property type="entry name" value="BT2081, beta-jelly-roll domain"/>
    <property type="match status" value="1"/>
</dbReference>
<dbReference type="PROSITE" id="PS51257">
    <property type="entry name" value="PROKAR_LIPOPROTEIN"/>
    <property type="match status" value="1"/>
</dbReference>
<dbReference type="InterPro" id="IPR038653">
    <property type="entry name" value="Put_CMD_sf"/>
</dbReference>
<protein>
    <recommendedName>
        <fullName evidence="1">Putative carbohydrate metabolism domain-containing protein</fullName>
    </recommendedName>
</protein>
<reference evidence="2 3" key="1">
    <citation type="submission" date="2020-04" db="EMBL/GenBank/DDBJ databases">
        <title>Flammeovirgaceae bacterium KN852 isolated from deep sea.</title>
        <authorList>
            <person name="Zhang D.-C."/>
        </authorList>
    </citation>
    <scope>NUCLEOTIDE SEQUENCE [LARGE SCALE GENOMIC DNA]</scope>
    <source>
        <strain evidence="2 3">KN852</strain>
    </source>
</reference>
<dbReference type="Pfam" id="PF13201">
    <property type="entry name" value="PCMD"/>
    <property type="match status" value="1"/>
</dbReference>
<comment type="caution">
    <text evidence="2">The sequence shown here is derived from an EMBL/GenBank/DDBJ whole genome shotgun (WGS) entry which is preliminary data.</text>
</comment>
<dbReference type="Proteomes" id="UP000559010">
    <property type="component" value="Unassembled WGS sequence"/>
</dbReference>
<keyword evidence="3" id="KW-1185">Reference proteome</keyword>
<dbReference type="RefSeq" id="WP_169679957.1">
    <property type="nucleotide sequence ID" value="NZ_JABBNU010000004.1"/>
</dbReference>
<proteinExistence type="predicted"/>
<name>A0A848IYD3_9BACT</name>
<organism evidence="2 3">
    <name type="scientific">Marinigracilibium pacificum</name>
    <dbReference type="NCBI Taxonomy" id="2729599"/>
    <lineage>
        <taxon>Bacteria</taxon>
        <taxon>Pseudomonadati</taxon>
        <taxon>Bacteroidota</taxon>
        <taxon>Cytophagia</taxon>
        <taxon>Cytophagales</taxon>
        <taxon>Flammeovirgaceae</taxon>
        <taxon>Marinigracilibium</taxon>
    </lineage>
</organism>
<dbReference type="InterPro" id="IPR025112">
    <property type="entry name" value="PCMD"/>
</dbReference>
<dbReference type="AlphaFoldDB" id="A0A848IYD3"/>